<keyword evidence="4" id="KW-1185">Reference proteome</keyword>
<dbReference type="Gene3D" id="2.60.40.10">
    <property type="entry name" value="Immunoglobulins"/>
    <property type="match status" value="1"/>
</dbReference>
<feature type="domain" description="Cellulose-binding Sde182 C-terminal" evidence="2">
    <location>
        <begin position="445"/>
        <end position="514"/>
    </location>
</feature>
<organism evidence="3 4">
    <name type="scientific">Microbacterium sorbitolivorans</name>
    <dbReference type="NCBI Taxonomy" id="1867410"/>
    <lineage>
        <taxon>Bacteria</taxon>
        <taxon>Bacillati</taxon>
        <taxon>Actinomycetota</taxon>
        <taxon>Actinomycetes</taxon>
        <taxon>Micrococcales</taxon>
        <taxon>Microbacteriaceae</taxon>
        <taxon>Microbacterium</taxon>
    </lineage>
</organism>
<dbReference type="Gene3D" id="3.90.245.10">
    <property type="entry name" value="Ribonucleoside hydrolase-like"/>
    <property type="match status" value="1"/>
</dbReference>
<dbReference type="InterPro" id="IPR011483">
    <property type="entry name" value="Sde182_NH-like"/>
</dbReference>
<comment type="caution">
    <text evidence="3">The sequence shown here is derived from an EMBL/GenBank/DDBJ whole genome shotgun (WGS) entry which is preliminary data.</text>
</comment>
<dbReference type="Pfam" id="PF21027">
    <property type="entry name" value="Sde0182_C"/>
    <property type="match status" value="1"/>
</dbReference>
<dbReference type="Pfam" id="PF07632">
    <property type="entry name" value="Sde182_NH-like"/>
    <property type="match status" value="1"/>
</dbReference>
<proteinExistence type="predicted"/>
<accession>A0A367Y828</accession>
<evidence type="ECO:0000259" key="1">
    <source>
        <dbReference type="Pfam" id="PF07632"/>
    </source>
</evidence>
<dbReference type="GO" id="GO:0016799">
    <property type="term" value="F:hydrolase activity, hydrolyzing N-glycosyl compounds"/>
    <property type="evidence" value="ECO:0007669"/>
    <property type="project" value="InterPro"/>
</dbReference>
<gene>
    <name evidence="3" type="ORF">DTO57_00675</name>
</gene>
<feature type="domain" description="Cellulose-binding Sde182 nucleoside hydrolase-like" evidence="1">
    <location>
        <begin position="50"/>
        <end position="359"/>
    </location>
</feature>
<dbReference type="InterPro" id="IPR048527">
    <property type="entry name" value="Sde182_C"/>
</dbReference>
<name>A0A367Y828_9MICO</name>
<dbReference type="AlphaFoldDB" id="A0A367Y828"/>
<dbReference type="GO" id="GO:0005975">
    <property type="term" value="P:carbohydrate metabolic process"/>
    <property type="evidence" value="ECO:0007669"/>
    <property type="project" value="UniProtKB-ARBA"/>
</dbReference>
<dbReference type="EMBL" id="QORO01000001">
    <property type="protein sequence ID" value="RCK61202.1"/>
    <property type="molecule type" value="Genomic_DNA"/>
</dbReference>
<evidence type="ECO:0000259" key="2">
    <source>
        <dbReference type="Pfam" id="PF21027"/>
    </source>
</evidence>
<dbReference type="Proteomes" id="UP000253508">
    <property type="component" value="Unassembled WGS sequence"/>
</dbReference>
<sequence length="515" mass="56792">MRRPHLRGGVRLYGRARPVARWRGSACRSRGARDRSARAVTHYDPNARPRVIVTTDPELDDLNSMLRLVLYSNEIDIAALVYSSSQFHHAGSADLGIAPHRWPAPGDRMHIDIAVDAYEKAYANLVRHDARYPDPQDLRALVRVGNVVDVGDVSAPTPGSDLVRDVLLGDAPGKVFAEAWGGTNTIARALMSIEEEFAGTDRWREIYELITRRTVITAFAEQDPTFAEYIRPHWPELEFRDVATVAWGYFAFAVVSDEDREYLSPDWMRENITGVGPIGAEYRVWGDGKQMAASFDEEDYFGIADATEGELARLGYRVWCPVQPAGSWLSEGDTSTFAMHIDNGLRNWRDPSFGGWGGRQVRDDADPYRWRSVGDWGLQTEGPVVDRGEAAQWFGAYQRDLAARLRWSVTDTFEGANHAPRVIPRGGLALAASPGESLALAFDVEDPDGDAVEVRAWIDAGPSTATAEVSASPDGVRVRVSPDALAADVIHVLVEAQDDGAPRLSGYARYVLTVG</sequence>
<dbReference type="OrthoDB" id="253051at2"/>
<dbReference type="InterPro" id="IPR036452">
    <property type="entry name" value="Ribo_hydro-like"/>
</dbReference>
<evidence type="ECO:0000313" key="4">
    <source>
        <dbReference type="Proteomes" id="UP000253508"/>
    </source>
</evidence>
<reference evidence="3 4" key="1">
    <citation type="submission" date="2018-07" db="EMBL/GenBank/DDBJ databases">
        <title>Microbacterium endoborsara sp. nov., a novel actinobacterium isolated from Borszczowia aralocaspica.</title>
        <authorList>
            <person name="An D."/>
        </authorList>
    </citation>
    <scope>NUCLEOTIDE SEQUENCE [LARGE SCALE GENOMIC DNA]</scope>
    <source>
        <strain evidence="3 4">C1.15228</strain>
    </source>
</reference>
<dbReference type="InterPro" id="IPR013783">
    <property type="entry name" value="Ig-like_fold"/>
</dbReference>
<protein>
    <submittedName>
        <fullName evidence="3">DUF1593 domain-containing protein</fullName>
    </submittedName>
</protein>
<evidence type="ECO:0000313" key="3">
    <source>
        <dbReference type="EMBL" id="RCK61202.1"/>
    </source>
</evidence>